<proteinExistence type="predicted"/>
<evidence type="ECO:0000313" key="2">
    <source>
        <dbReference type="Proteomes" id="UP000314294"/>
    </source>
</evidence>
<dbReference type="EMBL" id="SRLO01001329">
    <property type="protein sequence ID" value="TNN38875.1"/>
    <property type="molecule type" value="Genomic_DNA"/>
</dbReference>
<protein>
    <submittedName>
        <fullName evidence="1">Uncharacterized protein</fullName>
    </submittedName>
</protein>
<comment type="caution">
    <text evidence="1">The sequence shown here is derived from an EMBL/GenBank/DDBJ whole genome shotgun (WGS) entry which is preliminary data.</text>
</comment>
<sequence>MAEMERAVTEVTITDIRMMSQVNTGDKTQGGIVTLGVEARGSRHEHTRGLTMTPVIQPNLTGSASSACDPPWPLSGALLTAESVLGTSTSTSSS</sequence>
<reference evidence="1 2" key="1">
    <citation type="submission" date="2019-03" db="EMBL/GenBank/DDBJ databases">
        <title>First draft genome of Liparis tanakae, snailfish: a comprehensive survey of snailfish specific genes.</title>
        <authorList>
            <person name="Kim W."/>
            <person name="Song I."/>
            <person name="Jeong J.-H."/>
            <person name="Kim D."/>
            <person name="Kim S."/>
            <person name="Ryu S."/>
            <person name="Song J.Y."/>
            <person name="Lee S.K."/>
        </authorList>
    </citation>
    <scope>NUCLEOTIDE SEQUENCE [LARGE SCALE GENOMIC DNA]</scope>
    <source>
        <tissue evidence="1">Muscle</tissue>
    </source>
</reference>
<accession>A0A4Z2FDB8</accession>
<dbReference type="AlphaFoldDB" id="A0A4Z2FDB8"/>
<gene>
    <name evidence="1" type="ORF">EYF80_050960</name>
</gene>
<evidence type="ECO:0000313" key="1">
    <source>
        <dbReference type="EMBL" id="TNN38875.1"/>
    </source>
</evidence>
<keyword evidence="2" id="KW-1185">Reference proteome</keyword>
<name>A0A4Z2FDB8_9TELE</name>
<organism evidence="1 2">
    <name type="scientific">Liparis tanakae</name>
    <name type="common">Tanaka's snailfish</name>
    <dbReference type="NCBI Taxonomy" id="230148"/>
    <lineage>
        <taxon>Eukaryota</taxon>
        <taxon>Metazoa</taxon>
        <taxon>Chordata</taxon>
        <taxon>Craniata</taxon>
        <taxon>Vertebrata</taxon>
        <taxon>Euteleostomi</taxon>
        <taxon>Actinopterygii</taxon>
        <taxon>Neopterygii</taxon>
        <taxon>Teleostei</taxon>
        <taxon>Neoteleostei</taxon>
        <taxon>Acanthomorphata</taxon>
        <taxon>Eupercaria</taxon>
        <taxon>Perciformes</taxon>
        <taxon>Cottioidei</taxon>
        <taxon>Cottales</taxon>
        <taxon>Liparidae</taxon>
        <taxon>Liparis</taxon>
    </lineage>
</organism>
<dbReference type="Proteomes" id="UP000314294">
    <property type="component" value="Unassembled WGS sequence"/>
</dbReference>